<accession>A0AC60NUT2</accession>
<protein>
    <submittedName>
        <fullName evidence="1">Uncharacterized protein</fullName>
    </submittedName>
</protein>
<name>A0AC60NUT2_IXOPE</name>
<comment type="caution">
    <text evidence="1">The sequence shown here is derived from an EMBL/GenBank/DDBJ whole genome shotgun (WGS) entry which is preliminary data.</text>
</comment>
<organism evidence="1 2">
    <name type="scientific">Ixodes persulcatus</name>
    <name type="common">Taiga tick</name>
    <dbReference type="NCBI Taxonomy" id="34615"/>
    <lineage>
        <taxon>Eukaryota</taxon>
        <taxon>Metazoa</taxon>
        <taxon>Ecdysozoa</taxon>
        <taxon>Arthropoda</taxon>
        <taxon>Chelicerata</taxon>
        <taxon>Arachnida</taxon>
        <taxon>Acari</taxon>
        <taxon>Parasitiformes</taxon>
        <taxon>Ixodida</taxon>
        <taxon>Ixodoidea</taxon>
        <taxon>Ixodidae</taxon>
        <taxon>Ixodinae</taxon>
        <taxon>Ixodes</taxon>
    </lineage>
</organism>
<dbReference type="EMBL" id="JABSTQ010011474">
    <property type="protein sequence ID" value="KAG0410903.1"/>
    <property type="molecule type" value="Genomic_DNA"/>
</dbReference>
<dbReference type="Proteomes" id="UP000805193">
    <property type="component" value="Unassembled WGS sequence"/>
</dbReference>
<evidence type="ECO:0000313" key="2">
    <source>
        <dbReference type="Proteomes" id="UP000805193"/>
    </source>
</evidence>
<gene>
    <name evidence="1" type="ORF">HPB47_011967</name>
</gene>
<proteinExistence type="predicted"/>
<sequence length="272" mass="30146">MFRVLEGPDGVTRIYRASTNELVCCVKENANGGRAVLAPKSPNVSPSNPQHRRRAGSVGSPCSRGTPTKPHVGRPDTCYPVPRTKASFLRQLELEPVLPAPRAVLERLPATCDQGAWEGAQASVERYSKYCTTRGRLAGPMPGPFPVVHRYQRHQKNLSHVYTFSRAQRLARGRSLATGLSVRTLALLDRCTRATVDVPRLTPAEVALWTKGRLRLNRTPLRELPGFMRPLTCLLLNLGPNNGARKLPCRLKYDALDRRGPVLRSPSKLSLY</sequence>
<keyword evidence="2" id="KW-1185">Reference proteome</keyword>
<evidence type="ECO:0000313" key="1">
    <source>
        <dbReference type="EMBL" id="KAG0410903.1"/>
    </source>
</evidence>
<reference evidence="1 2" key="1">
    <citation type="journal article" date="2020" name="Cell">
        <title>Large-Scale Comparative Analyses of Tick Genomes Elucidate Their Genetic Diversity and Vector Capacities.</title>
        <authorList>
            <consortium name="Tick Genome and Microbiome Consortium (TIGMIC)"/>
            <person name="Jia N."/>
            <person name="Wang J."/>
            <person name="Shi W."/>
            <person name="Du L."/>
            <person name="Sun Y."/>
            <person name="Zhan W."/>
            <person name="Jiang J.F."/>
            <person name="Wang Q."/>
            <person name="Zhang B."/>
            <person name="Ji P."/>
            <person name="Bell-Sakyi L."/>
            <person name="Cui X.M."/>
            <person name="Yuan T.T."/>
            <person name="Jiang B.G."/>
            <person name="Yang W.F."/>
            <person name="Lam T.T."/>
            <person name="Chang Q.C."/>
            <person name="Ding S.J."/>
            <person name="Wang X.J."/>
            <person name="Zhu J.G."/>
            <person name="Ruan X.D."/>
            <person name="Zhao L."/>
            <person name="Wei J.T."/>
            <person name="Ye R.Z."/>
            <person name="Que T.C."/>
            <person name="Du C.H."/>
            <person name="Zhou Y.H."/>
            <person name="Cheng J.X."/>
            <person name="Dai P.F."/>
            <person name="Guo W.B."/>
            <person name="Han X.H."/>
            <person name="Huang E.J."/>
            <person name="Li L.F."/>
            <person name="Wei W."/>
            <person name="Gao Y.C."/>
            <person name="Liu J.Z."/>
            <person name="Shao H.Z."/>
            <person name="Wang X."/>
            <person name="Wang C.C."/>
            <person name="Yang T.C."/>
            <person name="Huo Q.B."/>
            <person name="Li W."/>
            <person name="Chen H.Y."/>
            <person name="Chen S.E."/>
            <person name="Zhou L.G."/>
            <person name="Ni X.B."/>
            <person name="Tian J.H."/>
            <person name="Sheng Y."/>
            <person name="Liu T."/>
            <person name="Pan Y.S."/>
            <person name="Xia L.Y."/>
            <person name="Li J."/>
            <person name="Zhao F."/>
            <person name="Cao W.C."/>
        </authorList>
    </citation>
    <scope>NUCLEOTIDE SEQUENCE [LARGE SCALE GENOMIC DNA]</scope>
    <source>
        <strain evidence="1">Iper-2018</strain>
    </source>
</reference>